<dbReference type="AlphaFoldDB" id="A0AAN9IW34"/>
<proteinExistence type="predicted"/>
<keyword evidence="3" id="KW-1185">Reference proteome</keyword>
<sequence length="81" mass="9064">MYIGVSNNGFFYQILIPTLDLLQGHVVFLLLLNRSRISDLECWDEVEADWTTGLGLTLTHPQEYLREAIALGPSPSVMSSP</sequence>
<organism evidence="2 3">
    <name type="scientific">Crotalaria pallida</name>
    <name type="common">Smooth rattlebox</name>
    <name type="synonym">Crotalaria striata</name>
    <dbReference type="NCBI Taxonomy" id="3830"/>
    <lineage>
        <taxon>Eukaryota</taxon>
        <taxon>Viridiplantae</taxon>
        <taxon>Streptophyta</taxon>
        <taxon>Embryophyta</taxon>
        <taxon>Tracheophyta</taxon>
        <taxon>Spermatophyta</taxon>
        <taxon>Magnoliopsida</taxon>
        <taxon>eudicotyledons</taxon>
        <taxon>Gunneridae</taxon>
        <taxon>Pentapetalae</taxon>
        <taxon>rosids</taxon>
        <taxon>fabids</taxon>
        <taxon>Fabales</taxon>
        <taxon>Fabaceae</taxon>
        <taxon>Papilionoideae</taxon>
        <taxon>50 kb inversion clade</taxon>
        <taxon>genistoids sensu lato</taxon>
        <taxon>core genistoids</taxon>
        <taxon>Crotalarieae</taxon>
        <taxon>Crotalaria</taxon>
    </lineage>
</organism>
<keyword evidence="1" id="KW-1133">Transmembrane helix</keyword>
<evidence type="ECO:0000313" key="2">
    <source>
        <dbReference type="EMBL" id="KAK7287500.1"/>
    </source>
</evidence>
<keyword evidence="1" id="KW-0472">Membrane</keyword>
<reference evidence="2 3" key="1">
    <citation type="submission" date="2024-01" db="EMBL/GenBank/DDBJ databases">
        <title>The genomes of 5 underutilized Papilionoideae crops provide insights into root nodulation and disease resistanc.</title>
        <authorList>
            <person name="Yuan L."/>
        </authorList>
    </citation>
    <scope>NUCLEOTIDE SEQUENCE [LARGE SCALE GENOMIC DNA]</scope>
    <source>
        <strain evidence="2">ZHUSHIDOU_FW_LH</strain>
        <tissue evidence="2">Leaf</tissue>
    </source>
</reference>
<protein>
    <submittedName>
        <fullName evidence="2">Uncharacterized protein</fullName>
    </submittedName>
</protein>
<gene>
    <name evidence="2" type="ORF">RIF29_00780</name>
</gene>
<name>A0AAN9IW34_CROPI</name>
<comment type="caution">
    <text evidence="2">The sequence shown here is derived from an EMBL/GenBank/DDBJ whole genome shotgun (WGS) entry which is preliminary data.</text>
</comment>
<evidence type="ECO:0000256" key="1">
    <source>
        <dbReference type="SAM" id="Phobius"/>
    </source>
</evidence>
<keyword evidence="1" id="KW-0812">Transmembrane</keyword>
<evidence type="ECO:0000313" key="3">
    <source>
        <dbReference type="Proteomes" id="UP001372338"/>
    </source>
</evidence>
<feature type="transmembrane region" description="Helical" evidence="1">
    <location>
        <begin position="12"/>
        <end position="32"/>
    </location>
</feature>
<dbReference type="Proteomes" id="UP001372338">
    <property type="component" value="Unassembled WGS sequence"/>
</dbReference>
<dbReference type="EMBL" id="JAYWIO010000001">
    <property type="protein sequence ID" value="KAK7287500.1"/>
    <property type="molecule type" value="Genomic_DNA"/>
</dbReference>
<accession>A0AAN9IW34</accession>